<feature type="compositionally biased region" description="Basic and acidic residues" evidence="1">
    <location>
        <begin position="83"/>
        <end position="97"/>
    </location>
</feature>
<organism evidence="2 3">
    <name type="scientific">Hydnum rufescens UP504</name>
    <dbReference type="NCBI Taxonomy" id="1448309"/>
    <lineage>
        <taxon>Eukaryota</taxon>
        <taxon>Fungi</taxon>
        <taxon>Dikarya</taxon>
        <taxon>Basidiomycota</taxon>
        <taxon>Agaricomycotina</taxon>
        <taxon>Agaricomycetes</taxon>
        <taxon>Cantharellales</taxon>
        <taxon>Hydnaceae</taxon>
        <taxon>Hydnum</taxon>
    </lineage>
</organism>
<keyword evidence="3" id="KW-1185">Reference proteome</keyword>
<evidence type="ECO:0000256" key="1">
    <source>
        <dbReference type="SAM" id="MobiDB-lite"/>
    </source>
</evidence>
<dbReference type="Proteomes" id="UP000886523">
    <property type="component" value="Unassembled WGS sequence"/>
</dbReference>
<comment type="caution">
    <text evidence="2">The sequence shown here is derived from an EMBL/GenBank/DDBJ whole genome shotgun (WGS) entry which is preliminary data.</text>
</comment>
<sequence length="470" mass="52316">MSEEEEEEAEERLPDYGRQANQEAKRESKRVICIGMGGLVQQTKQAKVTADERMALKQKDGNHIRLDRAVKRVGGHASHWKKKQEVKCDGPDNGSKEVKVKRRRHSPGRLLKMAEGRPRVGQWLWVRVVFKCLAQPPPPEPPRDPPPRPMAVPPPAPLSTLAELASSVTWTSHRLWRHPPGARALSKPSQLLGSCPHLGGARLHEGGLPLLLSLSPQAHTASPPLYPTPRDPTSPSPTTSWSPPLSPMSPREPPPEPVPLQSFNGVLPMLPHDRPVIGHFFDRESPIPFAWVLSSWDNAISSCVQLGMSDAEDERPVFQGEGEVVLCGPISGSHRIIAHPSVVSGPIAEMTGAAHEPVKLGQWFAIDVGPLPDGFKEPEVWLDLYPQVIASRRLRRKTKINVQLLLKSQQKHDKLQDVLQGWAGLVGQRLESTQLMNQVHHLIGSQVARIWNMWIKLMLTLVLRRNLKTF</sequence>
<evidence type="ECO:0000313" key="3">
    <source>
        <dbReference type="Proteomes" id="UP000886523"/>
    </source>
</evidence>
<reference evidence="2" key="1">
    <citation type="journal article" date="2020" name="Nat. Commun.">
        <title>Large-scale genome sequencing of mycorrhizal fungi provides insights into the early evolution of symbiotic traits.</title>
        <authorList>
            <person name="Miyauchi S."/>
            <person name="Kiss E."/>
            <person name="Kuo A."/>
            <person name="Drula E."/>
            <person name="Kohler A."/>
            <person name="Sanchez-Garcia M."/>
            <person name="Morin E."/>
            <person name="Andreopoulos B."/>
            <person name="Barry K.W."/>
            <person name="Bonito G."/>
            <person name="Buee M."/>
            <person name="Carver A."/>
            <person name="Chen C."/>
            <person name="Cichocki N."/>
            <person name="Clum A."/>
            <person name="Culley D."/>
            <person name="Crous P.W."/>
            <person name="Fauchery L."/>
            <person name="Girlanda M."/>
            <person name="Hayes R.D."/>
            <person name="Keri Z."/>
            <person name="LaButti K."/>
            <person name="Lipzen A."/>
            <person name="Lombard V."/>
            <person name="Magnuson J."/>
            <person name="Maillard F."/>
            <person name="Murat C."/>
            <person name="Nolan M."/>
            <person name="Ohm R.A."/>
            <person name="Pangilinan J."/>
            <person name="Pereira M.F."/>
            <person name="Perotto S."/>
            <person name="Peter M."/>
            <person name="Pfister S."/>
            <person name="Riley R."/>
            <person name="Sitrit Y."/>
            <person name="Stielow J.B."/>
            <person name="Szollosi G."/>
            <person name="Zifcakova L."/>
            <person name="Stursova M."/>
            <person name="Spatafora J.W."/>
            <person name="Tedersoo L."/>
            <person name="Vaario L.M."/>
            <person name="Yamada A."/>
            <person name="Yan M."/>
            <person name="Wang P."/>
            <person name="Xu J."/>
            <person name="Bruns T."/>
            <person name="Baldrian P."/>
            <person name="Vilgalys R."/>
            <person name="Dunand C."/>
            <person name="Henrissat B."/>
            <person name="Grigoriev I.V."/>
            <person name="Hibbett D."/>
            <person name="Nagy L.G."/>
            <person name="Martin F.M."/>
        </authorList>
    </citation>
    <scope>NUCLEOTIDE SEQUENCE</scope>
    <source>
        <strain evidence="2">UP504</strain>
    </source>
</reference>
<feature type="compositionally biased region" description="Pro residues" evidence="1">
    <location>
        <begin position="244"/>
        <end position="258"/>
    </location>
</feature>
<dbReference type="AlphaFoldDB" id="A0A9P6B2F7"/>
<feature type="region of interest" description="Disordered" evidence="1">
    <location>
        <begin position="219"/>
        <end position="260"/>
    </location>
</feature>
<name>A0A9P6B2F7_9AGAM</name>
<feature type="compositionally biased region" description="Acidic residues" evidence="1">
    <location>
        <begin position="1"/>
        <end position="10"/>
    </location>
</feature>
<feature type="region of interest" description="Disordered" evidence="1">
    <location>
        <begin position="74"/>
        <end position="97"/>
    </location>
</feature>
<feature type="region of interest" description="Disordered" evidence="1">
    <location>
        <begin position="136"/>
        <end position="158"/>
    </location>
</feature>
<gene>
    <name evidence="2" type="ORF">BS47DRAFT_1360546</name>
</gene>
<feature type="compositionally biased region" description="Pro residues" evidence="1">
    <location>
        <begin position="147"/>
        <end position="157"/>
    </location>
</feature>
<accession>A0A9P6B2F7</accession>
<feature type="compositionally biased region" description="Pro residues" evidence="1">
    <location>
        <begin position="224"/>
        <end position="235"/>
    </location>
</feature>
<protein>
    <submittedName>
        <fullName evidence="2">Uncharacterized protein</fullName>
    </submittedName>
</protein>
<proteinExistence type="predicted"/>
<dbReference type="EMBL" id="MU128943">
    <property type="protein sequence ID" value="KAF9516152.1"/>
    <property type="molecule type" value="Genomic_DNA"/>
</dbReference>
<evidence type="ECO:0000313" key="2">
    <source>
        <dbReference type="EMBL" id="KAF9516152.1"/>
    </source>
</evidence>
<feature type="region of interest" description="Disordered" evidence="1">
    <location>
        <begin position="1"/>
        <end position="27"/>
    </location>
</feature>